<proteinExistence type="predicted"/>
<protein>
    <submittedName>
        <fullName evidence="1">Uncharacterized protein</fullName>
    </submittedName>
</protein>
<keyword evidence="2" id="KW-1185">Reference proteome</keyword>
<dbReference type="AlphaFoldDB" id="A0A517YH56"/>
<accession>A0A517YH56</accession>
<name>A0A517YH56_9BACT</name>
<dbReference type="Proteomes" id="UP000315017">
    <property type="component" value="Chromosome"/>
</dbReference>
<dbReference type="KEGG" id="aagg:ETAA8_46810"/>
<organism evidence="1 2">
    <name type="scientific">Anatilimnocola aggregata</name>
    <dbReference type="NCBI Taxonomy" id="2528021"/>
    <lineage>
        <taxon>Bacteria</taxon>
        <taxon>Pseudomonadati</taxon>
        <taxon>Planctomycetota</taxon>
        <taxon>Planctomycetia</taxon>
        <taxon>Pirellulales</taxon>
        <taxon>Pirellulaceae</taxon>
        <taxon>Anatilimnocola</taxon>
    </lineage>
</organism>
<evidence type="ECO:0000313" key="1">
    <source>
        <dbReference type="EMBL" id="QDU29567.1"/>
    </source>
</evidence>
<gene>
    <name evidence="1" type="ORF">ETAA8_46810</name>
</gene>
<reference evidence="1 2" key="1">
    <citation type="submission" date="2019-02" db="EMBL/GenBank/DDBJ databases">
        <title>Deep-cultivation of Planctomycetes and their phenomic and genomic characterization uncovers novel biology.</title>
        <authorList>
            <person name="Wiegand S."/>
            <person name="Jogler M."/>
            <person name="Boedeker C."/>
            <person name="Pinto D."/>
            <person name="Vollmers J."/>
            <person name="Rivas-Marin E."/>
            <person name="Kohn T."/>
            <person name="Peeters S.H."/>
            <person name="Heuer A."/>
            <person name="Rast P."/>
            <person name="Oberbeckmann S."/>
            <person name="Bunk B."/>
            <person name="Jeske O."/>
            <person name="Meyerdierks A."/>
            <person name="Storesund J.E."/>
            <person name="Kallscheuer N."/>
            <person name="Luecker S."/>
            <person name="Lage O.M."/>
            <person name="Pohl T."/>
            <person name="Merkel B.J."/>
            <person name="Hornburger P."/>
            <person name="Mueller R.-W."/>
            <person name="Bruemmer F."/>
            <person name="Labrenz M."/>
            <person name="Spormann A.M."/>
            <person name="Op den Camp H."/>
            <person name="Overmann J."/>
            <person name="Amann R."/>
            <person name="Jetten M.S.M."/>
            <person name="Mascher T."/>
            <person name="Medema M.H."/>
            <person name="Devos D.P."/>
            <person name="Kaster A.-K."/>
            <person name="Ovreas L."/>
            <person name="Rohde M."/>
            <person name="Galperin M.Y."/>
            <person name="Jogler C."/>
        </authorList>
    </citation>
    <scope>NUCLEOTIDE SEQUENCE [LARGE SCALE GENOMIC DNA]</scope>
    <source>
        <strain evidence="1 2">ETA_A8</strain>
    </source>
</reference>
<dbReference type="EMBL" id="CP036274">
    <property type="protein sequence ID" value="QDU29567.1"/>
    <property type="molecule type" value="Genomic_DNA"/>
</dbReference>
<evidence type="ECO:0000313" key="2">
    <source>
        <dbReference type="Proteomes" id="UP000315017"/>
    </source>
</evidence>
<sequence length="122" mass="13486">MIDLEVLYSILVGIARIGRQITYGHLSQAYFDRTQEWHEPHGTWDEPLGELNRLVDQFGWPAISSVVVMQDTNEPGGRYWGSSPNVPARPANEVARIARYGQLLGAVHAALWPDAIPVGPPG</sequence>